<keyword evidence="5" id="KW-0812">Transmembrane</keyword>
<feature type="transmembrane region" description="Helical" evidence="5">
    <location>
        <begin position="12"/>
        <end position="31"/>
    </location>
</feature>
<evidence type="ECO:0000256" key="5">
    <source>
        <dbReference type="SAM" id="Phobius"/>
    </source>
</evidence>
<dbReference type="PROSITE" id="PS51007">
    <property type="entry name" value="CYTC"/>
    <property type="match status" value="2"/>
</dbReference>
<dbReference type="Proteomes" id="UP000052138">
    <property type="component" value="Unassembled WGS sequence"/>
</dbReference>
<sequence>KETSEMNQWSLRMRILTFCVAVILAIAYFSLTPVSVDNNAVISNDDDAIARGAYLVNAGGCVSCHLAVEDDGSTNPAILSGGHALVTDFGTFYAPNITPDVDTGIGDWRAQDFLRALKHGRSPEGSFYFPAFPYRSYAGLNDEDVLDIGAYLLSLNPINNAVPEHETPWWLSRFALVGWNLLADLTGGREPELITAQEEPLLMQRGAYLARNLGHCGECHTPRNGLGISQLAREFAGAQIGEDTIEAIDSEALEEWDRNSFDLFLLLGMKPDADFVGGDMSDVIEHNTSRLTDADRLALAAFFTR</sequence>
<evidence type="ECO:0000313" key="7">
    <source>
        <dbReference type="EMBL" id="KRP27718.1"/>
    </source>
</evidence>
<comment type="caution">
    <text evidence="7">The sequence shown here is derived from an EMBL/GenBank/DDBJ whole genome shotgun (WGS) entry which is preliminary data.</text>
</comment>
<protein>
    <recommendedName>
        <fullName evidence="6">Cytochrome c domain-containing protein</fullName>
    </recommendedName>
</protein>
<dbReference type="Gene3D" id="1.10.760.10">
    <property type="entry name" value="Cytochrome c-like domain"/>
    <property type="match status" value="1"/>
</dbReference>
<dbReference type="InterPro" id="IPR051459">
    <property type="entry name" value="Cytochrome_c-type_DH"/>
</dbReference>
<evidence type="ECO:0000313" key="8">
    <source>
        <dbReference type="Proteomes" id="UP000052138"/>
    </source>
</evidence>
<feature type="domain" description="Cytochrome c" evidence="6">
    <location>
        <begin position="201"/>
        <end position="305"/>
    </location>
</feature>
<evidence type="ECO:0000256" key="2">
    <source>
        <dbReference type="ARBA" id="ARBA00022723"/>
    </source>
</evidence>
<dbReference type="Pfam" id="PF00034">
    <property type="entry name" value="Cytochrom_C"/>
    <property type="match status" value="1"/>
</dbReference>
<dbReference type="GO" id="GO:0020037">
    <property type="term" value="F:heme binding"/>
    <property type="evidence" value="ECO:0007669"/>
    <property type="project" value="InterPro"/>
</dbReference>
<keyword evidence="3 4" id="KW-0408">Iron</keyword>
<dbReference type="InterPro" id="IPR009056">
    <property type="entry name" value="Cyt_c-like_dom"/>
</dbReference>
<evidence type="ECO:0000256" key="3">
    <source>
        <dbReference type="ARBA" id="ARBA00023004"/>
    </source>
</evidence>
<dbReference type="PANTHER" id="PTHR35008:SF8">
    <property type="entry name" value="ALCOHOL DEHYDROGENASE CYTOCHROME C SUBUNIT"/>
    <property type="match status" value="1"/>
</dbReference>
<gene>
    <name evidence="7" type="ORF">ABS30_07485</name>
</gene>
<dbReference type="GO" id="GO:0009055">
    <property type="term" value="F:electron transfer activity"/>
    <property type="evidence" value="ECO:0007669"/>
    <property type="project" value="InterPro"/>
</dbReference>
<dbReference type="InterPro" id="IPR036909">
    <property type="entry name" value="Cyt_c-like_dom_sf"/>
</dbReference>
<dbReference type="PANTHER" id="PTHR35008">
    <property type="entry name" value="BLL4482 PROTEIN-RELATED"/>
    <property type="match status" value="1"/>
</dbReference>
<evidence type="ECO:0000256" key="4">
    <source>
        <dbReference type="PROSITE-ProRule" id="PRU00433"/>
    </source>
</evidence>
<keyword evidence="2 4" id="KW-0479">Metal-binding</keyword>
<evidence type="ECO:0000256" key="1">
    <source>
        <dbReference type="ARBA" id="ARBA00022617"/>
    </source>
</evidence>
<name>A0A0R2WV04_9GAMM</name>
<organism evidence="7 8">
    <name type="scientific">OM182 bacterium BACL3 MAG-120924-bin41</name>
    <dbReference type="NCBI Taxonomy" id="1655632"/>
    <lineage>
        <taxon>Bacteria</taxon>
        <taxon>Pseudomonadati</taxon>
        <taxon>Pseudomonadota</taxon>
        <taxon>Gammaproteobacteria</taxon>
        <taxon>OMG group</taxon>
        <taxon>OM182 clade</taxon>
    </lineage>
</organism>
<feature type="non-terminal residue" evidence="7">
    <location>
        <position position="1"/>
    </location>
</feature>
<keyword evidence="5" id="KW-0472">Membrane</keyword>
<proteinExistence type="predicted"/>
<accession>A0A0R2WV04</accession>
<keyword evidence="1 4" id="KW-0349">Heme</keyword>
<dbReference type="GO" id="GO:0046872">
    <property type="term" value="F:metal ion binding"/>
    <property type="evidence" value="ECO:0007669"/>
    <property type="project" value="UniProtKB-KW"/>
</dbReference>
<dbReference type="AlphaFoldDB" id="A0A0R2WV04"/>
<dbReference type="EMBL" id="LIDJ01000247">
    <property type="protein sequence ID" value="KRP27718.1"/>
    <property type="molecule type" value="Genomic_DNA"/>
</dbReference>
<feature type="domain" description="Cytochrome c" evidence="6">
    <location>
        <begin position="47"/>
        <end position="156"/>
    </location>
</feature>
<evidence type="ECO:0000259" key="6">
    <source>
        <dbReference type="PROSITE" id="PS51007"/>
    </source>
</evidence>
<dbReference type="SUPFAM" id="SSF46626">
    <property type="entry name" value="Cytochrome c"/>
    <property type="match status" value="2"/>
</dbReference>
<reference evidence="7 8" key="1">
    <citation type="submission" date="2015-10" db="EMBL/GenBank/DDBJ databases">
        <title>Metagenome-Assembled Genomes uncover a global brackish microbiome.</title>
        <authorList>
            <person name="Hugerth L.W."/>
            <person name="Larsson J."/>
            <person name="Alneberg J."/>
            <person name="Lindh M.V."/>
            <person name="Legrand C."/>
            <person name="Pinhassi J."/>
            <person name="Andersson A.F."/>
        </authorList>
    </citation>
    <scope>NUCLEOTIDE SEQUENCE [LARGE SCALE GENOMIC DNA]</scope>
    <source>
        <strain evidence="7">BACL3 MAG-120924-bin41</strain>
    </source>
</reference>
<keyword evidence="5" id="KW-1133">Transmembrane helix</keyword>